<keyword evidence="4" id="KW-0234">DNA repair</keyword>
<accession>A0A8H4CQ58</accession>
<evidence type="ECO:0000313" key="8">
    <source>
        <dbReference type="Proteomes" id="UP000613401"/>
    </source>
</evidence>
<dbReference type="InterPro" id="IPR043519">
    <property type="entry name" value="NT_sf"/>
</dbReference>
<dbReference type="Gene3D" id="1.10.150.110">
    <property type="entry name" value="DNA polymerase beta, N-terminal domain-like"/>
    <property type="match status" value="1"/>
</dbReference>
<feature type="compositionally biased region" description="Polar residues" evidence="5">
    <location>
        <begin position="197"/>
        <end position="208"/>
    </location>
</feature>
<keyword evidence="3 4" id="KW-0548">Nucleotidyltransferase</keyword>
<comment type="subcellular location">
    <subcellularLocation>
        <location evidence="4">Nucleus</location>
    </subcellularLocation>
</comment>
<dbReference type="PRINTS" id="PR00870">
    <property type="entry name" value="DNAPOLXBETA"/>
</dbReference>
<dbReference type="InterPro" id="IPR027421">
    <property type="entry name" value="DNA_pol_lamdba_lyase_dom_sf"/>
</dbReference>
<dbReference type="SUPFAM" id="SSF81301">
    <property type="entry name" value="Nucleotidyltransferase"/>
    <property type="match status" value="1"/>
</dbReference>
<dbReference type="AlphaFoldDB" id="A0A8H4CQ58"/>
<comment type="catalytic activity">
    <reaction evidence="4">
        <text>DNA(n) + a 2'-deoxyribonucleoside 5'-triphosphate = DNA(n+1) + diphosphate</text>
        <dbReference type="Rhea" id="RHEA:22508"/>
        <dbReference type="Rhea" id="RHEA-COMP:17339"/>
        <dbReference type="Rhea" id="RHEA-COMP:17340"/>
        <dbReference type="ChEBI" id="CHEBI:33019"/>
        <dbReference type="ChEBI" id="CHEBI:61560"/>
        <dbReference type="ChEBI" id="CHEBI:173112"/>
        <dbReference type="EC" id="2.7.7.7"/>
    </reaction>
</comment>
<dbReference type="PANTHER" id="PTHR11276">
    <property type="entry name" value="DNA POLYMERASE TYPE-X FAMILY MEMBER"/>
    <property type="match status" value="1"/>
</dbReference>
<evidence type="ECO:0000256" key="4">
    <source>
        <dbReference type="RuleBase" id="RU366014"/>
    </source>
</evidence>
<keyword evidence="4" id="KW-0227">DNA damage</keyword>
<dbReference type="GO" id="GO:0005634">
    <property type="term" value="C:nucleus"/>
    <property type="evidence" value="ECO:0007669"/>
    <property type="project" value="UniProtKB-SubCell"/>
</dbReference>
<evidence type="ECO:0000313" key="7">
    <source>
        <dbReference type="EMBL" id="KAF3808028.1"/>
    </source>
</evidence>
<dbReference type="InterPro" id="IPR002008">
    <property type="entry name" value="DNA_pol_X_beta-like"/>
</dbReference>
<dbReference type="SMART" id="SM00483">
    <property type="entry name" value="POLXc"/>
    <property type="match status" value="1"/>
</dbReference>
<dbReference type="GeneID" id="69019725"/>
<comment type="function">
    <text evidence="4">DNA polymerase that functions in several pathways of DNA repair. Involved in base excision repair (BER) responsible for repair of lesions that give rise to abasic (AP) sites in DNA. Also contributes to DNA double-strand break repair by non-homologous end joining and homologous recombination. Has both template-dependent and template-independent (terminal transferase) DNA polymerase activities. Has also a 5'-deoxyribose-5-phosphate lyase (dRP lyase) activity.</text>
</comment>
<evidence type="ECO:0000256" key="1">
    <source>
        <dbReference type="ARBA" id="ARBA00008323"/>
    </source>
</evidence>
<dbReference type="InterPro" id="IPR022312">
    <property type="entry name" value="DNA_pol_X"/>
</dbReference>
<dbReference type="InterPro" id="IPR018944">
    <property type="entry name" value="DNA_pol_lambd_fingers_domain"/>
</dbReference>
<evidence type="ECO:0000256" key="5">
    <source>
        <dbReference type="SAM" id="MobiDB-lite"/>
    </source>
</evidence>
<sequence length="543" mass="60774">MATDLEFPLIFLLPTHLDADRLHELEEKIPSLTYDIQEAEVILGNISKRQRALFELRQRKLQTVPVEAAAESQPPSSSCKRKRDEGRSDSYSSACTEDGPRNGSAAWPIPQTLLKSLEADIVRVVKLNWLTESLDQGRVLPLRDFVIYEGRKCGESNTLVAVKGSDILARAAADTTSQDHQHVFRRSEENASASASQRTTMPSLLRQTTSEHDSTLTLPPIPGFLRTTYACQRATPADPTNAAFIEELKAIRTTRKLMGDQIGVRAYSTSIATLSAYPYKISSPQGWRDLDDIVEYGWDDLSRVQQIGVKFYEELKLKITRVEVESIANTILKHARKFSPGYQMVVVGGYRRGKHNSGDVDVIISHPDECATLNFVEKLVVSLEKSGQITHTLTLSNNNSERGQRPLSWDGNQGRGVGFDTLDKALVVWQEPEMSDRGRSSSVDSASQRPPHRRVDIIISPWKTVGCAVLGWSGDTTFQRDLRRYCKKQRDLKFDSSGIRSRLDGSWLDLEGNGKAPDMLTAERRVFEGLGLDWVRPEDRCTG</sequence>
<evidence type="ECO:0000259" key="6">
    <source>
        <dbReference type="PROSITE" id="PS50172"/>
    </source>
</evidence>
<feature type="domain" description="BRCT" evidence="6">
    <location>
        <begin position="114"/>
        <end position="147"/>
    </location>
</feature>
<keyword evidence="2 4" id="KW-0808">Transferase</keyword>
<reference evidence="7" key="1">
    <citation type="journal article" date="2020" name="Phytopathology">
        <title>Genome sequence and comparative analysis of Colletotrichum gloeosporioides isolated from Liriodendron leaves.</title>
        <authorList>
            <person name="Fu F.F."/>
            <person name="Hao Z."/>
            <person name="Wang P."/>
            <person name="Lu Y."/>
            <person name="Xue L.J."/>
            <person name="Wei G."/>
            <person name="Tian Y."/>
            <person name="Baishi H."/>
            <person name="Xu H."/>
            <person name="Shi J."/>
            <person name="Cheng T."/>
            <person name="Wang G."/>
            <person name="Yi Y."/>
            <person name="Chen J."/>
        </authorList>
    </citation>
    <scope>NUCLEOTIDE SEQUENCE</scope>
    <source>
        <strain evidence="7">Lc1</strain>
    </source>
</reference>
<dbReference type="Gene3D" id="3.30.460.10">
    <property type="entry name" value="Beta Polymerase, domain 2"/>
    <property type="match status" value="1"/>
</dbReference>
<name>A0A8H4CQ58_COLGL</name>
<keyword evidence="8" id="KW-1185">Reference proteome</keyword>
<dbReference type="FunFam" id="1.10.150.110:FF:000005">
    <property type="entry name" value="DNA polymerase POL4"/>
    <property type="match status" value="1"/>
</dbReference>
<dbReference type="GO" id="GO:0006303">
    <property type="term" value="P:double-strand break repair via nonhomologous end joining"/>
    <property type="evidence" value="ECO:0007669"/>
    <property type="project" value="TreeGrafter"/>
</dbReference>
<dbReference type="InterPro" id="IPR001357">
    <property type="entry name" value="BRCT_dom"/>
</dbReference>
<dbReference type="SUPFAM" id="SSF81585">
    <property type="entry name" value="PsbU/PolX domain-like"/>
    <property type="match status" value="1"/>
</dbReference>
<keyword evidence="4" id="KW-0539">Nucleus</keyword>
<keyword evidence="4" id="KW-0239">DNA-directed DNA polymerase</keyword>
<dbReference type="Gene3D" id="3.30.210.10">
    <property type="entry name" value="DNA polymerase, thumb domain"/>
    <property type="match status" value="1"/>
</dbReference>
<dbReference type="SUPFAM" id="SSF47802">
    <property type="entry name" value="DNA polymerase beta, N-terminal domain-like"/>
    <property type="match status" value="1"/>
</dbReference>
<protein>
    <recommendedName>
        <fullName evidence="4">DNA polymerase</fullName>
        <ecNumber evidence="4">2.7.7.7</ecNumber>
    </recommendedName>
</protein>
<dbReference type="InterPro" id="IPR019843">
    <property type="entry name" value="DNA_pol-X_BS"/>
</dbReference>
<dbReference type="InterPro" id="IPR037160">
    <property type="entry name" value="DNA_Pol_thumb_sf"/>
</dbReference>
<dbReference type="PROSITE" id="PS00522">
    <property type="entry name" value="DNA_POLYMERASE_X"/>
    <property type="match status" value="1"/>
</dbReference>
<dbReference type="Pfam" id="PF10391">
    <property type="entry name" value="DNA_pol_lambd_f"/>
    <property type="match status" value="1"/>
</dbReference>
<dbReference type="Proteomes" id="UP000613401">
    <property type="component" value="Unassembled WGS sequence"/>
</dbReference>
<dbReference type="InterPro" id="IPR029398">
    <property type="entry name" value="PolB_thumb"/>
</dbReference>
<dbReference type="GO" id="GO:0003887">
    <property type="term" value="F:DNA-directed DNA polymerase activity"/>
    <property type="evidence" value="ECO:0007669"/>
    <property type="project" value="UniProtKB-UniRule"/>
</dbReference>
<feature type="region of interest" description="Disordered" evidence="5">
    <location>
        <begin position="65"/>
        <end position="106"/>
    </location>
</feature>
<dbReference type="PROSITE" id="PS50172">
    <property type="entry name" value="BRCT"/>
    <property type="match status" value="1"/>
</dbReference>
<dbReference type="GO" id="GO:0046872">
    <property type="term" value="F:metal ion binding"/>
    <property type="evidence" value="ECO:0007669"/>
    <property type="project" value="UniProtKB-UniRule"/>
</dbReference>
<dbReference type="EC" id="2.7.7.7" evidence="4"/>
<dbReference type="Pfam" id="PF14791">
    <property type="entry name" value="DNA_pol_B_thumb"/>
    <property type="match status" value="1"/>
</dbReference>
<evidence type="ECO:0000256" key="3">
    <source>
        <dbReference type="ARBA" id="ARBA00022695"/>
    </source>
</evidence>
<dbReference type="RefSeq" id="XP_045267187.1">
    <property type="nucleotide sequence ID" value="XM_045412482.1"/>
</dbReference>
<dbReference type="InterPro" id="IPR028207">
    <property type="entry name" value="DNA_pol_B_palm_palm"/>
</dbReference>
<reference evidence="7" key="2">
    <citation type="submission" date="2020-03" db="EMBL/GenBank/DDBJ databases">
        <authorList>
            <person name="Fu F.-F."/>
            <person name="Chen J."/>
        </authorList>
    </citation>
    <scope>NUCLEOTIDE SEQUENCE</scope>
    <source>
        <strain evidence="7">Lc1</strain>
    </source>
</reference>
<dbReference type="FunFam" id="3.30.210.10:FF:000005">
    <property type="entry name" value="DNA polymerase IV"/>
    <property type="match status" value="1"/>
</dbReference>
<dbReference type="PRINTS" id="PR00869">
    <property type="entry name" value="DNAPOLX"/>
</dbReference>
<gene>
    <name evidence="7" type="ORF">GCG54_00012606</name>
</gene>
<comment type="caution">
    <text evidence="7">The sequence shown here is derived from an EMBL/GenBank/DDBJ whole genome shotgun (WGS) entry which is preliminary data.</text>
</comment>
<comment type="similarity">
    <text evidence="1 4">Belongs to the DNA polymerase type-X family.</text>
</comment>
<dbReference type="Pfam" id="PF14792">
    <property type="entry name" value="DNA_pol_B_palm"/>
    <property type="match status" value="1"/>
</dbReference>
<proteinExistence type="inferred from homology"/>
<feature type="compositionally biased region" description="Low complexity" evidence="5">
    <location>
        <begin position="65"/>
        <end position="78"/>
    </location>
</feature>
<organism evidence="7 8">
    <name type="scientific">Colletotrichum gloeosporioides</name>
    <name type="common">Anthracnose fungus</name>
    <name type="synonym">Glomerella cingulata</name>
    <dbReference type="NCBI Taxonomy" id="474922"/>
    <lineage>
        <taxon>Eukaryota</taxon>
        <taxon>Fungi</taxon>
        <taxon>Dikarya</taxon>
        <taxon>Ascomycota</taxon>
        <taxon>Pezizomycotina</taxon>
        <taxon>Sordariomycetes</taxon>
        <taxon>Hypocreomycetidae</taxon>
        <taxon>Glomerellales</taxon>
        <taxon>Glomerellaceae</taxon>
        <taxon>Colletotrichum</taxon>
        <taxon>Colletotrichum gloeosporioides species complex</taxon>
    </lineage>
</organism>
<feature type="region of interest" description="Disordered" evidence="5">
    <location>
        <begin position="184"/>
        <end position="217"/>
    </location>
</feature>
<dbReference type="PANTHER" id="PTHR11276:SF29">
    <property type="entry name" value="DNA POLYMERASE TYPE-X FAMILY PROTEIN POL4"/>
    <property type="match status" value="1"/>
</dbReference>
<evidence type="ECO:0000256" key="2">
    <source>
        <dbReference type="ARBA" id="ARBA00022679"/>
    </source>
</evidence>
<dbReference type="EMBL" id="WVTB01000024">
    <property type="protein sequence ID" value="KAF3808028.1"/>
    <property type="molecule type" value="Genomic_DNA"/>
</dbReference>
<dbReference type="InterPro" id="IPR002054">
    <property type="entry name" value="DNA-dir_DNA_pol_X"/>
</dbReference>
<dbReference type="GO" id="GO:0003677">
    <property type="term" value="F:DNA binding"/>
    <property type="evidence" value="ECO:0007669"/>
    <property type="project" value="UniProtKB-UniRule"/>
</dbReference>